<dbReference type="Gene3D" id="3.40.50.1820">
    <property type="entry name" value="alpha/beta hydrolase"/>
    <property type="match status" value="1"/>
</dbReference>
<dbReference type="InterPro" id="IPR029058">
    <property type="entry name" value="AB_hydrolase_fold"/>
</dbReference>
<protein>
    <submittedName>
        <fullName evidence="3">Alpha/beta hydrolase</fullName>
    </submittedName>
</protein>
<keyword evidence="1 3" id="KW-0378">Hydrolase</keyword>
<keyword evidence="4" id="KW-1185">Reference proteome</keyword>
<evidence type="ECO:0000256" key="1">
    <source>
        <dbReference type="ARBA" id="ARBA00022801"/>
    </source>
</evidence>
<feature type="domain" description="AB hydrolase-1" evidence="2">
    <location>
        <begin position="30"/>
        <end position="281"/>
    </location>
</feature>
<dbReference type="AlphaFoldDB" id="A0A4D7B5Q2"/>
<evidence type="ECO:0000259" key="2">
    <source>
        <dbReference type="Pfam" id="PF00561"/>
    </source>
</evidence>
<dbReference type="PANTHER" id="PTHR43329">
    <property type="entry name" value="EPOXIDE HYDROLASE"/>
    <property type="match status" value="1"/>
</dbReference>
<sequence length="296" mass="32473">MTPSAFPRFRPFELDVGEARIAGVVGGDGPPVLLLHGYPQTSLAWRHIAPVLAQYHTVVATDLRGYGDSTGPVGTSAEAYSKRVMAQDQIAVMAHLGFSRFAVVGHDRGARVGYRMALDAPQAVSAFASLTVIPTADMWRRADRSFGLAAYHWFLLAQPYDFPERLIGADPDYFIDTTLERMALVPQAFGDALDAYRQAFRKPEVRHAMCQDYRAGATVDLSHDQIDLSDGRKLRCPVLVLWPEHKAPAIPPLDSWRPWVGAPVFGRALPGCGHLLPEEAPDAVLAELTPFLSETN</sequence>
<reference evidence="3 4" key="1">
    <citation type="submission" date="2019-04" db="EMBL/GenBank/DDBJ databases">
        <title>Phreatobacter aquaticus sp. nov.</title>
        <authorList>
            <person name="Choi A."/>
        </authorList>
    </citation>
    <scope>NUCLEOTIDE SEQUENCE [LARGE SCALE GENOMIC DNA]</scope>
    <source>
        <strain evidence="3 4">KCTC 52518</strain>
    </source>
</reference>
<accession>A0A4D7B5Q2</accession>
<dbReference type="PRINTS" id="PR00412">
    <property type="entry name" value="EPOXHYDRLASE"/>
</dbReference>
<gene>
    <name evidence="3" type="ORF">E8M01_04505</name>
</gene>
<dbReference type="EMBL" id="CP039690">
    <property type="protein sequence ID" value="QCI63562.1"/>
    <property type="molecule type" value="Genomic_DNA"/>
</dbReference>
<dbReference type="SUPFAM" id="SSF53474">
    <property type="entry name" value="alpha/beta-Hydrolases"/>
    <property type="match status" value="1"/>
</dbReference>
<dbReference type="Proteomes" id="UP000298781">
    <property type="component" value="Chromosome"/>
</dbReference>
<dbReference type="KEGG" id="pstg:E8M01_04505"/>
<evidence type="ECO:0000313" key="3">
    <source>
        <dbReference type="EMBL" id="QCI63562.1"/>
    </source>
</evidence>
<evidence type="ECO:0000313" key="4">
    <source>
        <dbReference type="Proteomes" id="UP000298781"/>
    </source>
</evidence>
<dbReference type="InterPro" id="IPR000073">
    <property type="entry name" value="AB_hydrolase_1"/>
</dbReference>
<name>A0A4D7B5Q2_9HYPH</name>
<dbReference type="InterPro" id="IPR000639">
    <property type="entry name" value="Epox_hydrolase-like"/>
</dbReference>
<organism evidence="3 4">
    <name type="scientific">Phreatobacter stygius</name>
    <dbReference type="NCBI Taxonomy" id="1940610"/>
    <lineage>
        <taxon>Bacteria</taxon>
        <taxon>Pseudomonadati</taxon>
        <taxon>Pseudomonadota</taxon>
        <taxon>Alphaproteobacteria</taxon>
        <taxon>Hyphomicrobiales</taxon>
        <taxon>Phreatobacteraceae</taxon>
        <taxon>Phreatobacter</taxon>
    </lineage>
</organism>
<proteinExistence type="predicted"/>
<dbReference type="RefSeq" id="WP_136959020.1">
    <property type="nucleotide sequence ID" value="NZ_CP039690.1"/>
</dbReference>
<dbReference type="GO" id="GO:0016787">
    <property type="term" value="F:hydrolase activity"/>
    <property type="evidence" value="ECO:0007669"/>
    <property type="project" value="UniProtKB-KW"/>
</dbReference>
<dbReference type="Pfam" id="PF00561">
    <property type="entry name" value="Abhydrolase_1"/>
    <property type="match status" value="1"/>
</dbReference>
<dbReference type="OrthoDB" id="9812774at2"/>